<gene>
    <name evidence="1" type="ORF">ALC60_04713</name>
</gene>
<reference evidence="1 2" key="1">
    <citation type="submission" date="2015-09" db="EMBL/GenBank/DDBJ databases">
        <title>Trachymyrmex zeteki WGS genome.</title>
        <authorList>
            <person name="Nygaard S."/>
            <person name="Hu H."/>
            <person name="Boomsma J."/>
            <person name="Zhang G."/>
        </authorList>
    </citation>
    <scope>NUCLEOTIDE SEQUENCE [LARGE SCALE GENOMIC DNA]</scope>
    <source>
        <strain evidence="1">Tzet28-1</strain>
        <tissue evidence="1">Whole body</tissue>
    </source>
</reference>
<evidence type="ECO:0000313" key="2">
    <source>
        <dbReference type="Proteomes" id="UP000075809"/>
    </source>
</evidence>
<protein>
    <submittedName>
        <fullName evidence="1">Uncharacterized protein</fullName>
    </submittedName>
</protein>
<keyword evidence="2" id="KW-1185">Reference proteome</keyword>
<dbReference type="EMBL" id="KQ982446">
    <property type="protein sequence ID" value="KYQ56306.1"/>
    <property type="molecule type" value="Genomic_DNA"/>
</dbReference>
<organism evidence="1 2">
    <name type="scientific">Mycetomoellerius zeteki</name>
    <dbReference type="NCBI Taxonomy" id="64791"/>
    <lineage>
        <taxon>Eukaryota</taxon>
        <taxon>Metazoa</taxon>
        <taxon>Ecdysozoa</taxon>
        <taxon>Arthropoda</taxon>
        <taxon>Hexapoda</taxon>
        <taxon>Insecta</taxon>
        <taxon>Pterygota</taxon>
        <taxon>Neoptera</taxon>
        <taxon>Endopterygota</taxon>
        <taxon>Hymenoptera</taxon>
        <taxon>Apocrita</taxon>
        <taxon>Aculeata</taxon>
        <taxon>Formicoidea</taxon>
        <taxon>Formicidae</taxon>
        <taxon>Myrmicinae</taxon>
        <taxon>Mycetomoellerius</taxon>
    </lineage>
</organism>
<sequence>MVTGNPMEPTPPPRPAESPFILEKHYKNARTARAAPRSLLAGTCIPVRPFTGSPSAAHGESAQLECWCVFRRDDGEMREETKQANPTSIIHKRPRLSGLNVMFNVVDACDARSDNARREIPGDCSRNSRNWRHAIN</sequence>
<accession>A0A151X7F5</accession>
<dbReference type="AlphaFoldDB" id="A0A151X7F5"/>
<evidence type="ECO:0000313" key="1">
    <source>
        <dbReference type="EMBL" id="KYQ56306.1"/>
    </source>
</evidence>
<dbReference type="Proteomes" id="UP000075809">
    <property type="component" value="Unassembled WGS sequence"/>
</dbReference>
<name>A0A151X7F5_9HYME</name>
<proteinExistence type="predicted"/>